<dbReference type="PROSITE" id="PS50042">
    <property type="entry name" value="CNMP_BINDING_3"/>
    <property type="match status" value="2"/>
</dbReference>
<dbReference type="InterPro" id="IPR000595">
    <property type="entry name" value="cNMP-bd_dom"/>
</dbReference>
<dbReference type="SMART" id="SM00100">
    <property type="entry name" value="cNMP"/>
    <property type="match status" value="1"/>
</dbReference>
<dbReference type="Gene3D" id="2.60.120.10">
    <property type="entry name" value="Jelly Rolls"/>
    <property type="match status" value="2"/>
</dbReference>
<sequence>MQLNSSISKSISATRFPRKLHKSEILNLRKESTDQKSLSTILSKNINISSLQKRVRVYSEILPTSDPSRQANIQKRSPLKLKTQKIIKTIENPENIFPDWLTAREDFSKKLSEIHEEVSDLAYIVTKNPLNRNENEKIALYKWISNAKFFKTLSQYIVRDLSDSLHCLQLKNGEIIFKQGSVGDRLYLVYKGTVGIYIGKDRVAHYEEGGYFGELALDKQTVRAADAVAETDAVVFTLTDFDYKRTLFSYNNLEKQKNMKIIINIPFFSCLGYLKMQNVLNSCASSTFNKDEVIYESGHASHSFFIVKSGKVEIQSYIDVEKTNKWPIGSHLWNVRKVKIKYVHPLKIVKEGEYFGEWEILNKENRKTRAVALESSMCLMLNQQEFDTCIGYQDEALVGKINEDYNFRIEQSEQEFKSNINQKKKLRSLFPKSLCLTSEKTKKLRESILIKSDLEASLLKKRIIHNVTKNKTKDLKSLNALEKCRIIKSFDTSILKNKSQKKITMNSNR</sequence>
<feature type="domain" description="Cyclic nucleotide-binding" evidence="1">
    <location>
        <begin position="149"/>
        <end position="247"/>
    </location>
</feature>
<dbReference type="GO" id="GO:0005952">
    <property type="term" value="C:cAMP-dependent protein kinase complex"/>
    <property type="evidence" value="ECO:0007669"/>
    <property type="project" value="InterPro"/>
</dbReference>
<accession>A0A1R2B0R0</accession>
<dbReference type="CDD" id="cd00038">
    <property type="entry name" value="CAP_ED"/>
    <property type="match status" value="2"/>
</dbReference>
<dbReference type="GO" id="GO:0030552">
    <property type="term" value="F:cAMP binding"/>
    <property type="evidence" value="ECO:0007669"/>
    <property type="project" value="TreeGrafter"/>
</dbReference>
<dbReference type="Proteomes" id="UP000187209">
    <property type="component" value="Unassembled WGS sequence"/>
</dbReference>
<dbReference type="Pfam" id="PF00027">
    <property type="entry name" value="cNMP_binding"/>
    <property type="match status" value="1"/>
</dbReference>
<keyword evidence="3" id="KW-1185">Reference proteome</keyword>
<name>A0A1R2B0R0_9CILI</name>
<evidence type="ECO:0000259" key="1">
    <source>
        <dbReference type="PROSITE" id="PS50042"/>
    </source>
</evidence>
<dbReference type="PANTHER" id="PTHR11635:SF152">
    <property type="entry name" value="CAMP-DEPENDENT PROTEIN KINASE TYPE I REGULATORY SUBUNIT-RELATED"/>
    <property type="match status" value="1"/>
</dbReference>
<dbReference type="InterPro" id="IPR014710">
    <property type="entry name" value="RmlC-like_jellyroll"/>
</dbReference>
<comment type="caution">
    <text evidence="2">The sequence shown here is derived from an EMBL/GenBank/DDBJ whole genome shotgun (WGS) entry which is preliminary data.</text>
</comment>
<gene>
    <name evidence="2" type="ORF">SteCoe_31680</name>
</gene>
<dbReference type="GO" id="GO:0005829">
    <property type="term" value="C:cytosol"/>
    <property type="evidence" value="ECO:0007669"/>
    <property type="project" value="TreeGrafter"/>
</dbReference>
<dbReference type="InterPro" id="IPR018488">
    <property type="entry name" value="cNMP-bd_CS"/>
</dbReference>
<dbReference type="OrthoDB" id="10264606at2759"/>
<dbReference type="InterPro" id="IPR018490">
    <property type="entry name" value="cNMP-bd_dom_sf"/>
</dbReference>
<dbReference type="AlphaFoldDB" id="A0A1R2B0R0"/>
<dbReference type="EMBL" id="MPUH01001096">
    <property type="protein sequence ID" value="OMJ70349.1"/>
    <property type="molecule type" value="Genomic_DNA"/>
</dbReference>
<feature type="domain" description="Cyclic nucleotide-binding" evidence="1">
    <location>
        <begin position="267"/>
        <end position="391"/>
    </location>
</feature>
<dbReference type="PANTHER" id="PTHR11635">
    <property type="entry name" value="CAMP-DEPENDENT PROTEIN KINASE REGULATORY CHAIN"/>
    <property type="match status" value="1"/>
</dbReference>
<reference evidence="2 3" key="1">
    <citation type="submission" date="2016-11" db="EMBL/GenBank/DDBJ databases">
        <title>The macronuclear genome of Stentor coeruleus: a giant cell with tiny introns.</title>
        <authorList>
            <person name="Slabodnick M."/>
            <person name="Ruby J.G."/>
            <person name="Reiff S.B."/>
            <person name="Swart E.C."/>
            <person name="Gosai S."/>
            <person name="Prabakaran S."/>
            <person name="Witkowska E."/>
            <person name="Larue G.E."/>
            <person name="Fisher S."/>
            <person name="Freeman R.M."/>
            <person name="Gunawardena J."/>
            <person name="Chu W."/>
            <person name="Stover N.A."/>
            <person name="Gregory B.D."/>
            <person name="Nowacki M."/>
            <person name="Derisi J."/>
            <person name="Roy S.W."/>
            <person name="Marshall W.F."/>
            <person name="Sood P."/>
        </authorList>
    </citation>
    <scope>NUCLEOTIDE SEQUENCE [LARGE SCALE GENOMIC DNA]</scope>
    <source>
        <strain evidence="2">WM001</strain>
    </source>
</reference>
<dbReference type="SUPFAM" id="SSF51206">
    <property type="entry name" value="cAMP-binding domain-like"/>
    <property type="match status" value="2"/>
</dbReference>
<dbReference type="PRINTS" id="PR00103">
    <property type="entry name" value="CAMPKINASE"/>
</dbReference>
<evidence type="ECO:0000313" key="3">
    <source>
        <dbReference type="Proteomes" id="UP000187209"/>
    </source>
</evidence>
<evidence type="ECO:0000313" key="2">
    <source>
        <dbReference type="EMBL" id="OMJ70349.1"/>
    </source>
</evidence>
<dbReference type="PROSITE" id="PS00889">
    <property type="entry name" value="CNMP_BINDING_2"/>
    <property type="match status" value="1"/>
</dbReference>
<dbReference type="GO" id="GO:0034236">
    <property type="term" value="F:protein kinase A catalytic subunit binding"/>
    <property type="evidence" value="ECO:0007669"/>
    <property type="project" value="TreeGrafter"/>
</dbReference>
<organism evidence="2 3">
    <name type="scientific">Stentor coeruleus</name>
    <dbReference type="NCBI Taxonomy" id="5963"/>
    <lineage>
        <taxon>Eukaryota</taxon>
        <taxon>Sar</taxon>
        <taxon>Alveolata</taxon>
        <taxon>Ciliophora</taxon>
        <taxon>Postciliodesmatophora</taxon>
        <taxon>Heterotrichea</taxon>
        <taxon>Heterotrichida</taxon>
        <taxon>Stentoridae</taxon>
        <taxon>Stentor</taxon>
    </lineage>
</organism>
<dbReference type="GO" id="GO:0004862">
    <property type="term" value="F:cAMP-dependent protein kinase inhibitor activity"/>
    <property type="evidence" value="ECO:0007669"/>
    <property type="project" value="TreeGrafter"/>
</dbReference>
<proteinExistence type="predicted"/>
<protein>
    <recommendedName>
        <fullName evidence="1">Cyclic nucleotide-binding domain-containing protein</fullName>
    </recommendedName>
</protein>
<dbReference type="InterPro" id="IPR050503">
    <property type="entry name" value="cAMP-dep_PK_reg_su-like"/>
</dbReference>